<evidence type="ECO:0000313" key="1">
    <source>
        <dbReference type="EMBL" id="CAF4835854.1"/>
    </source>
</evidence>
<proteinExistence type="predicted"/>
<protein>
    <submittedName>
        <fullName evidence="1">Uncharacterized protein</fullName>
    </submittedName>
</protein>
<dbReference type="Proteomes" id="UP000663880">
    <property type="component" value="Unassembled WGS sequence"/>
</dbReference>
<sequence>MRGGGIIKCGGSYSEPRPVSAPLSCRIPPSRSQGAPRACLHAFADPRARACFASLSRFYALIEIMRIATALLCYRL</sequence>
<gene>
    <name evidence="1" type="ORF">PMACD_LOCUS5696</name>
</gene>
<name>A0A821R4Y2_9NEOP</name>
<keyword evidence="2" id="KW-1185">Reference proteome</keyword>
<organism evidence="1 2">
    <name type="scientific">Pieris macdunnoughi</name>
    <dbReference type="NCBI Taxonomy" id="345717"/>
    <lineage>
        <taxon>Eukaryota</taxon>
        <taxon>Metazoa</taxon>
        <taxon>Ecdysozoa</taxon>
        <taxon>Arthropoda</taxon>
        <taxon>Hexapoda</taxon>
        <taxon>Insecta</taxon>
        <taxon>Pterygota</taxon>
        <taxon>Neoptera</taxon>
        <taxon>Endopterygota</taxon>
        <taxon>Lepidoptera</taxon>
        <taxon>Glossata</taxon>
        <taxon>Ditrysia</taxon>
        <taxon>Papilionoidea</taxon>
        <taxon>Pieridae</taxon>
        <taxon>Pierinae</taxon>
        <taxon>Pieris</taxon>
    </lineage>
</organism>
<dbReference type="EMBL" id="CAJOBZ010000011">
    <property type="protein sequence ID" value="CAF4835854.1"/>
    <property type="molecule type" value="Genomic_DNA"/>
</dbReference>
<dbReference type="AlphaFoldDB" id="A0A821R4Y2"/>
<evidence type="ECO:0000313" key="2">
    <source>
        <dbReference type="Proteomes" id="UP000663880"/>
    </source>
</evidence>
<dbReference type="OrthoDB" id="7488919at2759"/>
<accession>A0A821R4Y2</accession>
<reference evidence="1" key="1">
    <citation type="submission" date="2021-02" db="EMBL/GenBank/DDBJ databases">
        <authorList>
            <person name="Steward A R."/>
        </authorList>
    </citation>
    <scope>NUCLEOTIDE SEQUENCE</scope>
</reference>
<comment type="caution">
    <text evidence="1">The sequence shown here is derived from an EMBL/GenBank/DDBJ whole genome shotgun (WGS) entry which is preliminary data.</text>
</comment>